<dbReference type="SUPFAM" id="SSF48403">
    <property type="entry name" value="Ankyrin repeat"/>
    <property type="match status" value="1"/>
</dbReference>
<organismHost>
    <name type="scientific">Microtus agrestis</name>
    <name type="common">Short-tailed field vole</name>
    <dbReference type="NCBI Taxonomy" id="29092"/>
</organismHost>
<gene>
    <name evidence="7" type="ORF">CPXV_UK2000_K2984_202</name>
</gene>
<dbReference type="PROSITE" id="PS50297">
    <property type="entry name" value="ANK_REP_REGION"/>
    <property type="match status" value="1"/>
</dbReference>
<organismHost>
    <name type="scientific">Mus musculus</name>
    <name type="common">Mouse</name>
    <dbReference type="NCBI Taxonomy" id="10090"/>
</organismHost>
<dbReference type="InterPro" id="IPR036770">
    <property type="entry name" value="Ankyrin_rpt-contain_sf"/>
</dbReference>
<feature type="coiled-coil region" evidence="4">
    <location>
        <begin position="631"/>
        <end position="658"/>
    </location>
</feature>
<organismHost>
    <name type="scientific">Myodes glareolus</name>
    <name type="common">Bank vole</name>
    <name type="synonym">Clethrionomys glareolus</name>
    <dbReference type="NCBI Taxonomy" id="447135"/>
</organismHost>
<proteinExistence type="predicted"/>
<evidence type="ECO:0000256" key="5">
    <source>
        <dbReference type="SAM" id="MobiDB-lite"/>
    </source>
</evidence>
<organismHost>
    <name type="scientific">Homo sapiens</name>
    <name type="common">Human</name>
    <dbReference type="NCBI Taxonomy" id="9606"/>
</organismHost>
<organismHost>
    <name type="scientific">Felis catus</name>
    <name type="common">Cat</name>
    <name type="synonym">Felis silvestris catus</name>
    <dbReference type="NCBI Taxonomy" id="9685"/>
</organismHost>
<feature type="domain" description="F-box" evidence="6">
    <location>
        <begin position="750"/>
        <end position="776"/>
    </location>
</feature>
<sequence length="810" mass="96325">MDDDKIRLSKYLYFTDRERINVNTVKQLCETSDPNACYRCGCTALHEYFYNYRSVNGKYKYRYNGYYQYYSSSDYENYNEYYYDYDRTGMNSESESENESESESESDNISIKTEYENEYEFYDETQDQSTQLVGYDIKLKTNEDDFVDEFYGYDRSVGVHDYIDESINKVVYGRESHVRWRDIWQEHNDGVYSIGKECIDNIYEDRHTVDEFYRIDSLTEVDDTDHTFPIKKDASTQTWEKKSELDRYMESYPRHRYSKHSVFKGFSDKVRKNDLDMNVVKELLSNGASLTTKDRSNKDPIAVYFRRTIMNLEMIDIINKHTTIDERKYIVHVYLKNYRNFDYPFFRKLVLTNTHCLNNYYNISDSKYGTPLHILASNKKLITPNYMKLLVYNGNDINARGEDTQMRTPLHKYLCNFVYHNIECGVRYYNEKIIDAFIELGADLTIPNNDGLIPVIYCIHVNAEYGYNNITNIKIIRKLLNLSRHAPHNLFRDRVIHDYISNTYIDSECLDIIRSLDGFDINGYFEGRTPLHCAIQHNFIQIAEYLLDRGADISLKTDDGKSVFDLSLCSYIPLKWTSFLIGRLPPKSVICSLTNHIIDYVLTNNRRIIWQSQMINKYVLLLDPSFYSRFRNAIESKLNQHANRYNRFEHDRDRVNENYDKVLHDIDIYIKDVQILKSISITNNITLYDTIINKSEFPVHRTNDKQLINLIKSNTYHNLIEKVIKNTLEKYTLTNIVLEYMIKYQSQSQSSYLSRIPNEILFKILYKLDVSDLRKLYTRYMQENENENDNENDIVLDYHIENTRSVSTQT</sequence>
<reference evidence="7 8" key="1">
    <citation type="journal article" date="2011" name="PLoS ONE">
        <title>Chasing Jenner's Vaccine: Revisiting Cowpox Virus Classification.</title>
        <authorList>
            <person name="Carroll D.S."/>
            <person name="Emerson G.L."/>
            <person name="Li Y."/>
            <person name="Sammons S."/>
            <person name="Olson V."/>
            <person name="Frace M."/>
            <person name="Nakazawa Y."/>
            <person name="Czerny C.P."/>
            <person name="Tryland M."/>
            <person name="Kolodziejek J."/>
            <person name="Nowotny N."/>
            <person name="Olsen-Rasmussen M."/>
            <person name="Khristova M."/>
            <person name="Govil D."/>
            <person name="Karem K."/>
            <person name="Damon I.K."/>
            <person name="Meyer H."/>
        </authorList>
    </citation>
    <scope>NUCLEOTIDE SEQUENCE [LARGE SCALE GENOMIC DNA]</scope>
    <source>
        <strain evidence="7">UK2000_K2984</strain>
    </source>
</reference>
<dbReference type="InterPro" id="IPR050745">
    <property type="entry name" value="Multifunctional_regulatory"/>
</dbReference>
<dbReference type="EMBL" id="HQ420900">
    <property type="protein sequence ID" value="ADZ30812.1"/>
    <property type="molecule type" value="Genomic_DNA"/>
</dbReference>
<organismHost>
    <name type="scientific">Bos taurus</name>
    <name type="common">Bovine</name>
    <dbReference type="NCBI Taxonomy" id="9913"/>
</organismHost>
<dbReference type="InterPro" id="IPR002110">
    <property type="entry name" value="Ankyrin_rpt"/>
</dbReference>
<feature type="compositionally biased region" description="Acidic residues" evidence="5">
    <location>
        <begin position="94"/>
        <end position="106"/>
    </location>
</feature>
<dbReference type="Pfam" id="PF00023">
    <property type="entry name" value="Ank"/>
    <property type="match status" value="1"/>
</dbReference>
<dbReference type="Pfam" id="PF09372">
    <property type="entry name" value="PRANC"/>
    <property type="match status" value="1"/>
</dbReference>
<evidence type="ECO:0000313" key="8">
    <source>
        <dbReference type="Proteomes" id="UP000148121"/>
    </source>
</evidence>
<keyword evidence="1" id="KW-0677">Repeat</keyword>
<organism evidence="7 8">
    <name type="scientific">Cowpox virus</name>
    <name type="common">CPV</name>
    <dbReference type="NCBI Taxonomy" id="10243"/>
    <lineage>
        <taxon>Viruses</taxon>
        <taxon>Varidnaviria</taxon>
        <taxon>Bamfordvirae</taxon>
        <taxon>Nucleocytoviricota</taxon>
        <taxon>Pokkesviricetes</taxon>
        <taxon>Chitovirales</taxon>
        <taxon>Poxviridae</taxon>
        <taxon>Chordopoxvirinae</taxon>
        <taxon>Orthopoxvirus</taxon>
        <taxon>Orthopoxvirus cowpox</taxon>
    </lineage>
</organism>
<accession>G0XY00</accession>
<protein>
    <submittedName>
        <fullName evidence="7">Ankyrin repeat-containing protein</fullName>
    </submittedName>
</protein>
<keyword evidence="2 3" id="KW-0040">ANK repeat</keyword>
<dbReference type="PROSITE" id="PS50181">
    <property type="entry name" value="FBOX"/>
    <property type="match status" value="1"/>
</dbReference>
<dbReference type="InterPro" id="IPR001810">
    <property type="entry name" value="F-box_dom"/>
</dbReference>
<evidence type="ECO:0000313" key="7">
    <source>
        <dbReference type="EMBL" id="ADZ30812.1"/>
    </source>
</evidence>
<dbReference type="Gene3D" id="1.25.40.20">
    <property type="entry name" value="Ankyrin repeat-containing domain"/>
    <property type="match status" value="2"/>
</dbReference>
<feature type="region of interest" description="Disordered" evidence="5">
    <location>
        <begin position="88"/>
        <end position="110"/>
    </location>
</feature>
<dbReference type="InterPro" id="IPR018272">
    <property type="entry name" value="PRANC_domain"/>
</dbReference>
<dbReference type="SMART" id="SM00248">
    <property type="entry name" value="ANK"/>
    <property type="match status" value="5"/>
</dbReference>
<dbReference type="Proteomes" id="UP000148121">
    <property type="component" value="Segment"/>
</dbReference>
<evidence type="ECO:0000256" key="1">
    <source>
        <dbReference type="ARBA" id="ARBA00022737"/>
    </source>
</evidence>
<evidence type="ECO:0000256" key="4">
    <source>
        <dbReference type="SAM" id="Coils"/>
    </source>
</evidence>
<evidence type="ECO:0000256" key="3">
    <source>
        <dbReference type="PROSITE-ProRule" id="PRU00023"/>
    </source>
</evidence>
<evidence type="ECO:0000259" key="6">
    <source>
        <dbReference type="PROSITE" id="PS50181"/>
    </source>
</evidence>
<evidence type="ECO:0000256" key="2">
    <source>
        <dbReference type="ARBA" id="ARBA00023043"/>
    </source>
</evidence>
<feature type="repeat" description="ANK" evidence="3">
    <location>
        <begin position="526"/>
        <end position="558"/>
    </location>
</feature>
<dbReference type="PANTHER" id="PTHR24189">
    <property type="entry name" value="MYOTROPHIN"/>
    <property type="match status" value="1"/>
</dbReference>
<organismHost>
    <name type="scientific">Loxodonta africana</name>
    <name type="common">African elephant</name>
    <dbReference type="NCBI Taxonomy" id="9785"/>
</organismHost>
<organismHost>
    <name type="scientific">Apodemus sylvaticus</name>
    <name type="common">European woodmouse</name>
    <dbReference type="NCBI Taxonomy" id="10129"/>
</organismHost>
<dbReference type="PROSITE" id="PS50088">
    <property type="entry name" value="ANK_REPEAT"/>
    <property type="match status" value="1"/>
</dbReference>
<keyword evidence="4" id="KW-0175">Coiled coil</keyword>
<dbReference type="PANTHER" id="PTHR24189:SF50">
    <property type="entry name" value="ANKYRIN REPEAT AND SOCS BOX PROTEIN 2"/>
    <property type="match status" value="1"/>
</dbReference>
<name>G0XY00_COWPX</name>